<organism evidence="1 2">
    <name type="scientific">Capnocytophaga granulosa</name>
    <dbReference type="NCBI Taxonomy" id="45242"/>
    <lineage>
        <taxon>Bacteria</taxon>
        <taxon>Pseudomonadati</taxon>
        <taxon>Bacteroidota</taxon>
        <taxon>Flavobacteriia</taxon>
        <taxon>Flavobacteriales</taxon>
        <taxon>Flavobacteriaceae</taxon>
        <taxon>Capnocytophaga</taxon>
    </lineage>
</organism>
<protein>
    <submittedName>
        <fullName evidence="1">Astacin (Peptidase family M12A)</fullName>
    </submittedName>
</protein>
<proteinExistence type="predicted"/>
<dbReference type="Gene3D" id="3.40.390.10">
    <property type="entry name" value="Collagenase (Catalytic Domain)"/>
    <property type="match status" value="1"/>
</dbReference>
<dbReference type="SUPFAM" id="SSF55486">
    <property type="entry name" value="Metalloproteases ('zincins'), catalytic domain"/>
    <property type="match status" value="1"/>
</dbReference>
<comment type="caution">
    <text evidence="1">The sequence shown here is derived from an EMBL/GenBank/DDBJ whole genome shotgun (WGS) entry which is preliminary data.</text>
</comment>
<keyword evidence="2" id="KW-1185">Reference proteome</keyword>
<dbReference type="RefSeq" id="WP_016421275.1">
    <property type="nucleotide sequence ID" value="NZ_FNND01000013.1"/>
</dbReference>
<dbReference type="Proteomes" id="UP000182771">
    <property type="component" value="Unassembled WGS sequence"/>
</dbReference>
<evidence type="ECO:0000313" key="2">
    <source>
        <dbReference type="Proteomes" id="UP000182771"/>
    </source>
</evidence>
<evidence type="ECO:0000313" key="1">
    <source>
        <dbReference type="EMBL" id="SDX19625.1"/>
    </source>
</evidence>
<dbReference type="GeneID" id="85018455"/>
<dbReference type="GO" id="GO:0008237">
    <property type="term" value="F:metallopeptidase activity"/>
    <property type="evidence" value="ECO:0007669"/>
    <property type="project" value="InterPro"/>
</dbReference>
<dbReference type="OrthoDB" id="1150027at2"/>
<name>A0A1H2ZQM6_9FLAO</name>
<sequence>MSITFGKPRFVDEDELLGESDKNISMCYGGASRTTIAHELMHSLGLNHTFSIY</sequence>
<dbReference type="EMBL" id="FNND01000013">
    <property type="protein sequence ID" value="SDX19625.1"/>
    <property type="molecule type" value="Genomic_DNA"/>
</dbReference>
<gene>
    <name evidence="1" type="ORF">SAMN05444420_1133</name>
</gene>
<accession>A0A1H2ZQM6</accession>
<reference evidence="1 2" key="1">
    <citation type="submission" date="2016-10" db="EMBL/GenBank/DDBJ databases">
        <authorList>
            <person name="Varghese N."/>
            <person name="Submissions S."/>
        </authorList>
    </citation>
    <scope>NUCLEOTIDE SEQUENCE [LARGE SCALE GENOMIC DNA]</scope>
    <source>
        <strain evidence="1 2">DSM 11449</strain>
    </source>
</reference>
<dbReference type="AlphaFoldDB" id="A0A1H2ZQM6"/>
<dbReference type="InterPro" id="IPR024079">
    <property type="entry name" value="MetalloPept_cat_dom_sf"/>
</dbReference>